<dbReference type="Proteomes" id="UP001175211">
    <property type="component" value="Unassembled WGS sequence"/>
</dbReference>
<dbReference type="EMBL" id="JAUEPS010000001">
    <property type="protein sequence ID" value="KAK0469432.1"/>
    <property type="molecule type" value="Genomic_DNA"/>
</dbReference>
<evidence type="ECO:0000256" key="1">
    <source>
        <dbReference type="SAM" id="MobiDB-lite"/>
    </source>
</evidence>
<proteinExistence type="predicted"/>
<evidence type="ECO:0000313" key="3">
    <source>
        <dbReference type="Proteomes" id="UP001175211"/>
    </source>
</evidence>
<name>A0AA39NPH1_ARMTA</name>
<gene>
    <name evidence="2" type="ORF">EV420DRAFT_1472666</name>
</gene>
<feature type="region of interest" description="Disordered" evidence="1">
    <location>
        <begin position="600"/>
        <end position="619"/>
    </location>
</feature>
<sequence length="665" mass="74779">MNFDWHITEVTVIDLPSVITHFQSPAHHDSRALPVTIQWQHENADPSTLGPVIGLLANVQTIIFWDTCLSGPISLLNTTVQEVVLLDCSMTQEALLGLLTPWGSLSISGGRTRATVGPSRDAEDLILQTLYIDFQDIPPHFGYSLYSWLSTASKVRNLYVRAELDMDTVIVQGFLDQWYSDIKRFKMIQAGCCENPLWTASILDFQSCHRLTELNIQCRDTELVPLTSSLATFPARQLEIVTIGFHVKSWADKTGRWKYSSAIREFDAHLFRLIDHSKFIFLRLQLGSHWVEKDDEVAVFVRLNMLNVMSLAPSKLLFHWHFFNTSKFIKICGKFRTACSLNGSLVSGEKSFHGIEGLLHLDLSTDVNTEEKLCLPISLFVSMASNEVTVYNHNEPPIFVPKPHPRPITEIVALHPFQKSGSIVHIRTGSVPLSVISFLAHVVEIAEDAKSVFKMKVSLVVYLSDFVTYHAKSSDIEYLIHISAAVPWFEAWYEARTMFPFDWLEPYLRPGSIAYTNTPIFIHEGLQQVTHVVVLTTFLLPGYDHPVTALSHVLVEWAQIHLTRGVTLHGLAYETVSSKETPYCTAILLIKADVSVPTDTRASETSYPHPTRMHLGTDASRTSGGLNIRNYSNAMRTAANLLMSLDTEPYSSFGHFNLPFLNAGH</sequence>
<reference evidence="2" key="1">
    <citation type="submission" date="2023-06" db="EMBL/GenBank/DDBJ databases">
        <authorList>
            <consortium name="Lawrence Berkeley National Laboratory"/>
            <person name="Ahrendt S."/>
            <person name="Sahu N."/>
            <person name="Indic B."/>
            <person name="Wong-Bajracharya J."/>
            <person name="Merenyi Z."/>
            <person name="Ke H.-M."/>
            <person name="Monk M."/>
            <person name="Kocsube S."/>
            <person name="Drula E."/>
            <person name="Lipzen A."/>
            <person name="Balint B."/>
            <person name="Henrissat B."/>
            <person name="Andreopoulos B."/>
            <person name="Martin F.M."/>
            <person name="Harder C.B."/>
            <person name="Rigling D."/>
            <person name="Ford K.L."/>
            <person name="Foster G.D."/>
            <person name="Pangilinan J."/>
            <person name="Papanicolaou A."/>
            <person name="Barry K."/>
            <person name="LaButti K."/>
            <person name="Viragh M."/>
            <person name="Koriabine M."/>
            <person name="Yan M."/>
            <person name="Riley R."/>
            <person name="Champramary S."/>
            <person name="Plett K.L."/>
            <person name="Tsai I.J."/>
            <person name="Slot J."/>
            <person name="Sipos G."/>
            <person name="Plett J."/>
            <person name="Nagy L.G."/>
            <person name="Grigoriev I.V."/>
        </authorList>
    </citation>
    <scope>NUCLEOTIDE SEQUENCE</scope>
    <source>
        <strain evidence="2">CCBAS 213</strain>
    </source>
</reference>
<keyword evidence="3" id="KW-1185">Reference proteome</keyword>
<evidence type="ECO:0000313" key="2">
    <source>
        <dbReference type="EMBL" id="KAK0469432.1"/>
    </source>
</evidence>
<protein>
    <submittedName>
        <fullName evidence="2">Uncharacterized protein</fullName>
    </submittedName>
</protein>
<dbReference type="GeneID" id="85352619"/>
<organism evidence="2 3">
    <name type="scientific">Armillaria tabescens</name>
    <name type="common">Ringless honey mushroom</name>
    <name type="synonym">Agaricus tabescens</name>
    <dbReference type="NCBI Taxonomy" id="1929756"/>
    <lineage>
        <taxon>Eukaryota</taxon>
        <taxon>Fungi</taxon>
        <taxon>Dikarya</taxon>
        <taxon>Basidiomycota</taxon>
        <taxon>Agaricomycotina</taxon>
        <taxon>Agaricomycetes</taxon>
        <taxon>Agaricomycetidae</taxon>
        <taxon>Agaricales</taxon>
        <taxon>Marasmiineae</taxon>
        <taxon>Physalacriaceae</taxon>
        <taxon>Desarmillaria</taxon>
    </lineage>
</organism>
<dbReference type="RefSeq" id="XP_060339225.1">
    <property type="nucleotide sequence ID" value="XM_060469071.1"/>
</dbReference>
<comment type="caution">
    <text evidence="2">The sequence shown here is derived from an EMBL/GenBank/DDBJ whole genome shotgun (WGS) entry which is preliminary data.</text>
</comment>
<dbReference type="AlphaFoldDB" id="A0AA39NPH1"/>
<accession>A0AA39NPH1</accession>